<evidence type="ECO:0000313" key="4">
    <source>
        <dbReference type="Proteomes" id="UP001152766"/>
    </source>
</evidence>
<proteinExistence type="predicted"/>
<dbReference type="EMBL" id="SGUG01000002">
    <property type="protein sequence ID" value="MDG0861138.1"/>
    <property type="molecule type" value="Genomic_DNA"/>
</dbReference>
<reference evidence="3" key="1">
    <citation type="submission" date="2019-02" db="EMBL/GenBank/DDBJ databases">
        <title>Draft genome of the type strain Pelomonas aquatica CCUG 52575T.</title>
        <authorList>
            <person name="Gomila M."/>
            <person name="Lalucat J."/>
        </authorList>
    </citation>
    <scope>NUCLEOTIDE SEQUENCE</scope>
    <source>
        <strain evidence="3">CCUG 52575</strain>
    </source>
</reference>
<dbReference type="AlphaFoldDB" id="A0A9X4LDH0"/>
<sequence length="330" mass="36345">MTTALTIASSLIRQDAAGRYCLNDLHKAAGGNPNDLPAFFMRRKETHGLVEELQHQIADSQGGLMLVPPFNVQNGGKTPGTYVVKELVYAYAMWISPKFHIQVIRAYDSLMTGRAARKEPEVLKSVAVEGHGTLNNILEPRAVELAQLPGTPPFFNLTRPDARVHMPMSTTQYARRTLALRGTVSRIEAQLDHPSKLSIAYARRWLRDGPARTGVDAMASGVIRRSLQLYMHHLNHPDIDPADEARAVRRCCSSLAPDKADQAAAFARLEALEGGPDMPAFPEVLHGPNSGAYWAAFDARVEETLKQLAREKTQHMRAAGRRTSGKEPGQ</sequence>
<gene>
    <name evidence="3" type="ORF">EXJ73_01450</name>
</gene>
<dbReference type="InterPro" id="IPR018004">
    <property type="entry name" value="KilA/APSES_HTH"/>
</dbReference>
<dbReference type="InterPro" id="IPR017880">
    <property type="entry name" value="KilA_N"/>
</dbReference>
<evidence type="ECO:0000313" key="3">
    <source>
        <dbReference type="EMBL" id="MDG0861138.1"/>
    </source>
</evidence>
<dbReference type="Pfam" id="PF04383">
    <property type="entry name" value="KilA-N"/>
    <property type="match status" value="1"/>
</dbReference>
<dbReference type="RefSeq" id="WP_268148221.1">
    <property type="nucleotide sequence ID" value="NZ_JAPPUW010000004.1"/>
</dbReference>
<accession>A0A9X4LDH0</accession>
<evidence type="ECO:0000259" key="2">
    <source>
        <dbReference type="PROSITE" id="PS51301"/>
    </source>
</evidence>
<keyword evidence="4" id="KW-1185">Reference proteome</keyword>
<protein>
    <submittedName>
        <fullName evidence="3">KilA-N domain-containing protein</fullName>
    </submittedName>
</protein>
<dbReference type="PROSITE" id="PS51301">
    <property type="entry name" value="KILA_N"/>
    <property type="match status" value="1"/>
</dbReference>
<organism evidence="3 4">
    <name type="scientific">Pelomonas aquatica</name>
    <dbReference type="NCBI Taxonomy" id="431058"/>
    <lineage>
        <taxon>Bacteria</taxon>
        <taxon>Pseudomonadati</taxon>
        <taxon>Pseudomonadota</taxon>
        <taxon>Betaproteobacteria</taxon>
        <taxon>Burkholderiales</taxon>
        <taxon>Sphaerotilaceae</taxon>
        <taxon>Roseateles</taxon>
    </lineage>
</organism>
<dbReference type="SMART" id="SM01252">
    <property type="entry name" value="KilA-N"/>
    <property type="match status" value="1"/>
</dbReference>
<feature type="region of interest" description="Disordered" evidence="1">
    <location>
        <begin position="311"/>
        <end position="330"/>
    </location>
</feature>
<feature type="domain" description="KilA-N" evidence="2">
    <location>
        <begin position="1"/>
        <end position="110"/>
    </location>
</feature>
<evidence type="ECO:0000256" key="1">
    <source>
        <dbReference type="SAM" id="MobiDB-lite"/>
    </source>
</evidence>
<dbReference type="Proteomes" id="UP001152766">
    <property type="component" value="Unassembled WGS sequence"/>
</dbReference>
<name>A0A9X4LDH0_9BURK</name>
<comment type="caution">
    <text evidence="3">The sequence shown here is derived from an EMBL/GenBank/DDBJ whole genome shotgun (WGS) entry which is preliminary data.</text>
</comment>